<dbReference type="SUPFAM" id="SSF54495">
    <property type="entry name" value="UBC-like"/>
    <property type="match status" value="1"/>
</dbReference>
<proteinExistence type="predicted"/>
<dbReference type="InterPro" id="IPR000608">
    <property type="entry name" value="UBC"/>
</dbReference>
<dbReference type="SMART" id="SM00212">
    <property type="entry name" value="UBCc"/>
    <property type="match status" value="1"/>
</dbReference>
<dbReference type="Gene3D" id="3.10.110.10">
    <property type="entry name" value="Ubiquitin Conjugating Enzyme"/>
    <property type="match status" value="1"/>
</dbReference>
<dbReference type="CDD" id="cd23814">
    <property type="entry name" value="UEV_AKTIP"/>
    <property type="match status" value="1"/>
</dbReference>
<feature type="compositionally biased region" description="Polar residues" evidence="1">
    <location>
        <begin position="8"/>
        <end position="33"/>
    </location>
</feature>
<dbReference type="EMBL" id="CAKLBY020000035">
    <property type="protein sequence ID" value="CAK7910277.1"/>
    <property type="molecule type" value="Genomic_DNA"/>
</dbReference>
<evidence type="ECO:0000313" key="4">
    <source>
        <dbReference type="Proteomes" id="UP001162060"/>
    </source>
</evidence>
<evidence type="ECO:0000313" key="3">
    <source>
        <dbReference type="EMBL" id="CAK7910277.1"/>
    </source>
</evidence>
<accession>A0AAV1T8X8</accession>
<dbReference type="InterPro" id="IPR016135">
    <property type="entry name" value="UBQ-conjugating_enzyme/RWD"/>
</dbReference>
<feature type="region of interest" description="Disordered" evidence="1">
    <location>
        <begin position="1"/>
        <end position="33"/>
    </location>
</feature>
<dbReference type="AlphaFoldDB" id="A0AAV1T8X8"/>
<protein>
    <recommendedName>
        <fullName evidence="2">UBC core domain-containing protein</fullName>
    </recommendedName>
</protein>
<evidence type="ECO:0000259" key="2">
    <source>
        <dbReference type="PROSITE" id="PS50127"/>
    </source>
</evidence>
<organism evidence="3 4">
    <name type="scientific">Peronospora matthiolae</name>
    <dbReference type="NCBI Taxonomy" id="2874970"/>
    <lineage>
        <taxon>Eukaryota</taxon>
        <taxon>Sar</taxon>
        <taxon>Stramenopiles</taxon>
        <taxon>Oomycota</taxon>
        <taxon>Peronosporomycetes</taxon>
        <taxon>Peronosporales</taxon>
        <taxon>Peronosporaceae</taxon>
        <taxon>Peronospora</taxon>
    </lineage>
</organism>
<dbReference type="Proteomes" id="UP001162060">
    <property type="component" value="Unassembled WGS sequence"/>
</dbReference>
<evidence type="ECO:0000256" key="1">
    <source>
        <dbReference type="SAM" id="MobiDB-lite"/>
    </source>
</evidence>
<name>A0AAV1T8X8_9STRA</name>
<comment type="caution">
    <text evidence="3">The sequence shown here is derived from an EMBL/GenBank/DDBJ whole genome shotgun (WGS) entry which is preliminary data.</text>
</comment>
<gene>
    <name evidence="3" type="ORF">PM001_LOCUS4104</name>
</gene>
<reference evidence="3" key="1">
    <citation type="submission" date="2024-01" db="EMBL/GenBank/DDBJ databases">
        <authorList>
            <person name="Webb A."/>
        </authorList>
    </citation>
    <scope>NUCLEOTIDE SEQUENCE</scope>
    <source>
        <strain evidence="3">Pm1</strain>
    </source>
</reference>
<dbReference type="Pfam" id="PF00179">
    <property type="entry name" value="UQ_con"/>
    <property type="match status" value="1"/>
</dbReference>
<feature type="domain" description="UBC core" evidence="2">
    <location>
        <begin position="41"/>
        <end position="193"/>
    </location>
</feature>
<sequence length="279" mass="31543">MLRRLKTSSDASQASLPDANEQQNGSGSPMSSLQKYRSQTMKDYGLMIEYKHLRQHVPSGIYVLPSFDQSRVWYGVIFIHAGLYRNAIFKFTIFLPENYNGPGTYPRIVFNTAIFHPYVEEETKELDLSPKFPEWDPELHYMVAVLTYLKGIFYMKDFPETEIVANSVALEMFRHDPENYLNKVEECVDESLTNVYNNEMGSTIHFTKHNPAHDKLRQELFAQLDAAAPDAAPRTLEEKLSAQPSTRSLSIVTAAAAEGVAGQTATGLADEPMSDTFEQ</sequence>
<dbReference type="PROSITE" id="PS50127">
    <property type="entry name" value="UBC_2"/>
    <property type="match status" value="1"/>
</dbReference>